<feature type="region of interest" description="Disordered" evidence="1">
    <location>
        <begin position="461"/>
        <end position="511"/>
    </location>
</feature>
<feature type="compositionally biased region" description="Low complexity" evidence="1">
    <location>
        <begin position="1067"/>
        <end position="1077"/>
    </location>
</feature>
<evidence type="ECO:0000256" key="1">
    <source>
        <dbReference type="SAM" id="MobiDB-lite"/>
    </source>
</evidence>
<proteinExistence type="predicted"/>
<feature type="region of interest" description="Disordered" evidence="1">
    <location>
        <begin position="988"/>
        <end position="1009"/>
    </location>
</feature>
<accession>A0A8H3CWI3</accession>
<feature type="compositionally biased region" description="Basic residues" evidence="1">
    <location>
        <begin position="144"/>
        <end position="157"/>
    </location>
</feature>
<feature type="compositionally biased region" description="Basic residues" evidence="1">
    <location>
        <begin position="481"/>
        <end position="491"/>
    </location>
</feature>
<feature type="region of interest" description="Disordered" evidence="1">
    <location>
        <begin position="835"/>
        <end position="886"/>
    </location>
</feature>
<dbReference type="Pfam" id="PF16486">
    <property type="entry name" value="ArgoN"/>
    <property type="match status" value="1"/>
</dbReference>
<comment type="caution">
    <text evidence="3">The sequence shown here is derived from an EMBL/GenBank/DDBJ whole genome shotgun (WGS) entry which is preliminary data.</text>
</comment>
<dbReference type="Proteomes" id="UP000663831">
    <property type="component" value="Unassembled WGS sequence"/>
</dbReference>
<feature type="compositionally biased region" description="Polar residues" evidence="1">
    <location>
        <begin position="1124"/>
        <end position="1140"/>
    </location>
</feature>
<evidence type="ECO:0000313" key="4">
    <source>
        <dbReference type="Proteomes" id="UP000663831"/>
    </source>
</evidence>
<feature type="compositionally biased region" description="Basic and acidic residues" evidence="1">
    <location>
        <begin position="120"/>
        <end position="139"/>
    </location>
</feature>
<feature type="compositionally biased region" description="Polar residues" evidence="1">
    <location>
        <begin position="876"/>
        <end position="885"/>
    </location>
</feature>
<evidence type="ECO:0000259" key="2">
    <source>
        <dbReference type="Pfam" id="PF16486"/>
    </source>
</evidence>
<feature type="compositionally biased region" description="Basic and acidic residues" evidence="1">
    <location>
        <begin position="17"/>
        <end position="38"/>
    </location>
</feature>
<evidence type="ECO:0000313" key="3">
    <source>
        <dbReference type="EMBL" id="CAE6493939.1"/>
    </source>
</evidence>
<feature type="compositionally biased region" description="Low complexity" evidence="1">
    <location>
        <begin position="1179"/>
        <end position="1190"/>
    </location>
</feature>
<feature type="compositionally biased region" description="Polar residues" evidence="1">
    <location>
        <begin position="59"/>
        <end position="71"/>
    </location>
</feature>
<feature type="compositionally biased region" description="Basic and acidic residues" evidence="1">
    <location>
        <begin position="76"/>
        <end position="89"/>
    </location>
</feature>
<feature type="compositionally biased region" description="Polar residues" evidence="1">
    <location>
        <begin position="780"/>
        <end position="804"/>
    </location>
</feature>
<feature type="non-terminal residue" evidence="3">
    <location>
        <position position="1444"/>
    </location>
</feature>
<sequence length="1444" mass="155058">SLPLTSAIPATPATPAKKKDGKDGKDKKGKADKTDKKDKKNRKKKGTTAVTESAPIIPATTSESTPQSEPAFTSEPKVEPIRDQTREESVTPIPVEAKVEPTPEAVEPTPTIEVLPAPEAPKEPETTPEIVEEKPKEEPVSSAKPKKPKSRNHKNRNKSSAAPTRVASPTDDIPPTPVEKAEQPEAEVLEVLEPTVAEPVMVEPTMVEPAVVEPAVVEPAVVEPISIESVLVESVPVEPAPVEPAAVESVVGEPEVGVEVALTPATEEVTKNEDDRTTVPDEGFETPKAASRELPELVPEPVEAASQSPVVEAPIKVIVIPHTETEPSPELILVPSTEVRPELIPIPDPQPELEPELESEPIPVSIVEPTVDPVVEVVIESLVEVAAEAPVEPTYEPVPELASVPTVELIAEPIVEPTIAPSTEEIVIEEAQPVAELIPEFQSQPPVEPVFELAVSPVAEAPKEEVPTLEVQDASPSPSKSSKKKNKKKGAAKAIAVMEDATPSPANDDPVVEVVNPEVPMTSALEDGKVSEEVAVVPGPATPKKKGRKSKAVSVVPTPVEEQAPALPPPVEAPVTLVDTPQIEEMEEALPTVAPPVEILELPVQTEATPKIEVIELPDDHNAEAASFISVAQVYPDVTTPTLPAIEVAPIEHVSEAPFEPEPMSVLVDLPQSPATSTISVSSPRPSIFSPWPQGAFLATRGASPPPRSVTSNTGKHDEILEALQIPINPTSNPVRPVLEHVVSVEVTIPLSASPVSDSASQSSQDIGSFGREASFVPRESQSTRRTGSVSSNTSFDTDSPSTVEKTKMRPSMPPLISIPVPSPIATSSPYLDSMILQPPARPEPERKPSAKITEAPVPSIVTNDLPTNDVPPNADATSKPSSSRILDGFSPLRWFGFGGLSSPAVEDKPAEDKPIEVKPVEAKLVEVQPVEVRPVEVKSIDTKPAEVKPVDTKRVETKPVETKPVEVHPVIVNADGREKQTGVTFVPIRKAASPSSPESPSIEKISWSRRPHQATVITYIPPVKPRVPLARDSVLTPTRADGQAAPFRPGRVPPVSTMPPIIPIAPISAVSPSTPAKSDAPYSRRPHRTNGATMPLPSTLVHVQGTSTNEGKRERPAKRLSPRVTSPIPNSVLALQSPRSSEDSLPAYMSQVPSVDRDQKPVLRGILKQRITPPVTPPEAETPTTANPVDATSQVPTFEFMSARNVPTYDWDHASSVRKDILNSTSVSRSQEVQPPLAAATPRLSRSRTTGDSNHRSRSKHSSKELGSLPNKANRPRTPSPLRETRATVTSPKPNLVPVLNEKVIRSKTSKPAKISTTRTTGDAYIQPLISPILLTSETYGARLPENKVYQYDGISPSEPLSPTSRKAIVDILQKQVAPQVFPMLARPNFDGKKMLYSQRRLNVSSKQEFSVELLEHDQEPRVYTVQLKRLAVITPQIALTFR</sequence>
<feature type="domain" description="Protein argonaute N-terminal" evidence="2">
    <location>
        <begin position="1340"/>
        <end position="1433"/>
    </location>
</feature>
<feature type="region of interest" description="Disordered" evidence="1">
    <location>
        <begin position="1"/>
        <end position="186"/>
    </location>
</feature>
<feature type="region of interest" description="Disordered" evidence="1">
    <location>
        <begin position="1226"/>
        <end position="1295"/>
    </location>
</feature>
<name>A0A8H3CWI3_9AGAM</name>
<feature type="compositionally biased region" description="Low complexity" evidence="1">
    <location>
        <begin position="753"/>
        <end position="766"/>
    </location>
</feature>
<reference evidence="3" key="1">
    <citation type="submission" date="2021-01" db="EMBL/GenBank/DDBJ databases">
        <authorList>
            <person name="Kaushik A."/>
        </authorList>
    </citation>
    <scope>NUCLEOTIDE SEQUENCE</scope>
    <source>
        <strain evidence="3">AG3-1AP</strain>
    </source>
</reference>
<dbReference type="InterPro" id="IPR032474">
    <property type="entry name" value="Argonaute_N"/>
</dbReference>
<feature type="region of interest" description="Disordered" evidence="1">
    <location>
        <begin position="1168"/>
        <end position="1194"/>
    </location>
</feature>
<feature type="region of interest" description="Disordered" evidence="1">
    <location>
        <begin position="1067"/>
        <end position="1147"/>
    </location>
</feature>
<dbReference type="EMBL" id="CAJMWV010004144">
    <property type="protein sequence ID" value="CAE6493939.1"/>
    <property type="molecule type" value="Genomic_DNA"/>
</dbReference>
<feature type="region of interest" description="Disordered" evidence="1">
    <location>
        <begin position="753"/>
        <end position="821"/>
    </location>
</feature>
<feature type="compositionally biased region" description="Low complexity" evidence="1">
    <location>
        <begin position="94"/>
        <end position="117"/>
    </location>
</feature>
<feature type="compositionally biased region" description="Basic and acidic residues" evidence="1">
    <location>
        <begin position="268"/>
        <end position="279"/>
    </location>
</feature>
<protein>
    <recommendedName>
        <fullName evidence="2">Protein argonaute N-terminal domain-containing protein</fullName>
    </recommendedName>
</protein>
<feature type="region of interest" description="Disordered" evidence="1">
    <location>
        <begin position="265"/>
        <end position="305"/>
    </location>
</feature>
<feature type="compositionally biased region" description="Low complexity" evidence="1">
    <location>
        <begin position="991"/>
        <end position="1006"/>
    </location>
</feature>
<gene>
    <name evidence="3" type="ORF">RDB_LOCUS111852</name>
</gene>
<organism evidence="3 4">
    <name type="scientific">Rhizoctonia solani</name>
    <dbReference type="NCBI Taxonomy" id="456999"/>
    <lineage>
        <taxon>Eukaryota</taxon>
        <taxon>Fungi</taxon>
        <taxon>Dikarya</taxon>
        <taxon>Basidiomycota</taxon>
        <taxon>Agaricomycotina</taxon>
        <taxon>Agaricomycetes</taxon>
        <taxon>Cantharellales</taxon>
        <taxon>Ceratobasidiaceae</taxon>
        <taxon>Rhizoctonia</taxon>
    </lineage>
</organism>